<name>A0ABU6QS15_9FABA</name>
<feature type="compositionally biased region" description="Polar residues" evidence="1">
    <location>
        <begin position="208"/>
        <end position="232"/>
    </location>
</feature>
<sequence length="356" mass="41109">MGIMLLREFYANARMTRREKQSNPHYTTFVRGKEIDFSPASIKVIFKLLDIGDSEQSYEARRRSLVPSSNNSEATVERVVLVHSIIEGLDVKAELLITENISAAAESKDETKRLSFPSIIYRLLYANGIKKIDGDELIPIERPITAESMTKNKYLKMQQEIQKQIPQPPPQFQQEQVQHDQTLPQEFNWQELNQQFQAIQARIPRFKSPTTSVSSRTPEPASSNQQSSPITKKSQDKHYKEFLTHKRELQKQYQRDREAYTTITNHQIEFRKRIDLKIDYLCWGLQQTNPHLAPIPSQDIPTFCLNNMEKGKGRFEGALRPMPVGRSSSKGKGVEDDDHGKKKAWEARDDGDYDED</sequence>
<evidence type="ECO:0000313" key="3">
    <source>
        <dbReference type="EMBL" id="MED6114588.1"/>
    </source>
</evidence>
<dbReference type="Proteomes" id="UP001341840">
    <property type="component" value="Unassembled WGS sequence"/>
</dbReference>
<protein>
    <recommendedName>
        <fullName evidence="2">Putative plant transposon protein domain-containing protein</fullName>
    </recommendedName>
</protein>
<dbReference type="InterPro" id="IPR046796">
    <property type="entry name" value="Transposase_32_dom"/>
</dbReference>
<feature type="region of interest" description="Disordered" evidence="1">
    <location>
        <begin position="161"/>
        <end position="180"/>
    </location>
</feature>
<feature type="domain" description="Putative plant transposon protein" evidence="2">
    <location>
        <begin position="4"/>
        <end position="129"/>
    </location>
</feature>
<feature type="compositionally biased region" description="Basic and acidic residues" evidence="1">
    <location>
        <begin position="332"/>
        <end position="350"/>
    </location>
</feature>
<comment type="caution">
    <text evidence="3">The sequence shown here is derived from an EMBL/GenBank/DDBJ whole genome shotgun (WGS) entry which is preliminary data.</text>
</comment>
<evidence type="ECO:0000313" key="4">
    <source>
        <dbReference type="Proteomes" id="UP001341840"/>
    </source>
</evidence>
<evidence type="ECO:0000256" key="1">
    <source>
        <dbReference type="SAM" id="MobiDB-lite"/>
    </source>
</evidence>
<dbReference type="EMBL" id="JASCZI010001233">
    <property type="protein sequence ID" value="MED6114588.1"/>
    <property type="molecule type" value="Genomic_DNA"/>
</dbReference>
<keyword evidence="4" id="KW-1185">Reference proteome</keyword>
<gene>
    <name evidence="3" type="ORF">PIB30_081753</name>
</gene>
<evidence type="ECO:0000259" key="2">
    <source>
        <dbReference type="Pfam" id="PF20167"/>
    </source>
</evidence>
<reference evidence="3 4" key="1">
    <citation type="journal article" date="2023" name="Plants (Basel)">
        <title>Bridging the Gap: Combining Genomics and Transcriptomics Approaches to Understand Stylosanthes scabra, an Orphan Legume from the Brazilian Caatinga.</title>
        <authorList>
            <person name="Ferreira-Neto J.R.C."/>
            <person name="da Silva M.D."/>
            <person name="Binneck E."/>
            <person name="de Melo N.F."/>
            <person name="da Silva R.H."/>
            <person name="de Melo A.L.T.M."/>
            <person name="Pandolfi V."/>
            <person name="Bustamante F.O."/>
            <person name="Brasileiro-Vidal A.C."/>
            <person name="Benko-Iseppon A.M."/>
        </authorList>
    </citation>
    <scope>NUCLEOTIDE SEQUENCE [LARGE SCALE GENOMIC DNA]</scope>
    <source>
        <tissue evidence="3">Leaves</tissue>
    </source>
</reference>
<dbReference type="Pfam" id="PF20167">
    <property type="entry name" value="Transposase_32"/>
    <property type="match status" value="1"/>
</dbReference>
<proteinExistence type="predicted"/>
<feature type="region of interest" description="Disordered" evidence="1">
    <location>
        <begin position="314"/>
        <end position="356"/>
    </location>
</feature>
<organism evidence="3 4">
    <name type="scientific">Stylosanthes scabra</name>
    <dbReference type="NCBI Taxonomy" id="79078"/>
    <lineage>
        <taxon>Eukaryota</taxon>
        <taxon>Viridiplantae</taxon>
        <taxon>Streptophyta</taxon>
        <taxon>Embryophyta</taxon>
        <taxon>Tracheophyta</taxon>
        <taxon>Spermatophyta</taxon>
        <taxon>Magnoliopsida</taxon>
        <taxon>eudicotyledons</taxon>
        <taxon>Gunneridae</taxon>
        <taxon>Pentapetalae</taxon>
        <taxon>rosids</taxon>
        <taxon>fabids</taxon>
        <taxon>Fabales</taxon>
        <taxon>Fabaceae</taxon>
        <taxon>Papilionoideae</taxon>
        <taxon>50 kb inversion clade</taxon>
        <taxon>dalbergioids sensu lato</taxon>
        <taxon>Dalbergieae</taxon>
        <taxon>Pterocarpus clade</taxon>
        <taxon>Stylosanthes</taxon>
    </lineage>
</organism>
<accession>A0ABU6QS15</accession>
<feature type="region of interest" description="Disordered" evidence="1">
    <location>
        <begin position="207"/>
        <end position="236"/>
    </location>
</feature>